<reference evidence="1" key="1">
    <citation type="submission" date="2018-03" db="EMBL/GenBank/DDBJ databases">
        <title>Draft genome sequences of Megaviruse, new member of the family Mimiviridae isolated from water in Shanghai, China.</title>
        <authorList>
            <person name="Xia Y."/>
        </authorList>
    </citation>
    <scope>NUCLEOTIDE SEQUENCE</scope>
    <source>
        <strain evidence="1">SH</strain>
    </source>
</reference>
<protein>
    <submittedName>
        <fullName evidence="1">Uncharacterized protein</fullName>
    </submittedName>
</protein>
<evidence type="ECO:0000313" key="1">
    <source>
        <dbReference type="EMBL" id="AZL89698.1"/>
    </source>
</evidence>
<dbReference type="EMBL" id="MH046811">
    <property type="protein sequence ID" value="AZL89698.1"/>
    <property type="molecule type" value="Genomic_DNA"/>
</dbReference>
<organism evidence="1">
    <name type="scientific">Megavirus baoshan</name>
    <dbReference type="NCBI Taxonomy" id="2496520"/>
    <lineage>
        <taxon>Viruses</taxon>
        <taxon>Varidnaviria</taxon>
        <taxon>Bamfordvirae</taxon>
        <taxon>Nucleocytoviricota</taxon>
        <taxon>Megaviricetes</taxon>
        <taxon>Imitervirales</taxon>
        <taxon>Mimiviridae</taxon>
        <taxon>Megamimivirinae</taxon>
        <taxon>Megavirus</taxon>
        <taxon>Megavirus baoshanense</taxon>
    </lineage>
</organism>
<sequence length="350" mass="40876">MDYPTLIKNITNASFFNDERAKVLFDHTKNNFFDETLFIYLSKIINLFSQEIRIQVLKFILKKVNCKSTKYLVPQRLTCLFTQFSDVDKVLSAYMFKPFYSEIPLDYLHIILLNSQIYNELSIVEITESLLDKTNSINGNDVYQCMSLFKMDNNKIKFLNITCHKTTFSEIDVAKILGSFIHPNYMTVALTMILKKSKNFTLDDDNVLFICRSLQYKYRHTFINTLVQLPKNNSGFSIKITLPHVLICSVLSKYLDRDTYTAYIDKYIKVRENIDNSVCDIFKPVENVKINNDIKIEQPSTENWIDVLKKNLLSQNHKIISETMRINEDVKTIIIVFSNGSNVIYSEKIN</sequence>
<accession>A0A3Q8U8H7</accession>
<name>A0A3Q8U8H7_9VIRU</name>
<gene>
    <name evidence="1" type="ORF">Mb0030</name>
</gene>
<proteinExistence type="predicted"/>